<dbReference type="GO" id="GO:0004174">
    <property type="term" value="F:electron-transferring-flavoprotein dehydrogenase activity"/>
    <property type="evidence" value="ECO:0007669"/>
    <property type="project" value="TreeGrafter"/>
</dbReference>
<proteinExistence type="inferred from homology"/>
<accession>A0A291M151</accession>
<evidence type="ECO:0000256" key="1">
    <source>
        <dbReference type="ARBA" id="ARBA00006442"/>
    </source>
</evidence>
<protein>
    <submittedName>
        <fullName evidence="6">N-acyl homoserine lactone synthase</fullName>
    </submittedName>
</protein>
<dbReference type="InterPro" id="IPR023753">
    <property type="entry name" value="FAD/NAD-binding_dom"/>
</dbReference>
<name>A0A291M151_9RHOB</name>
<evidence type="ECO:0000259" key="5">
    <source>
        <dbReference type="Pfam" id="PF07992"/>
    </source>
</evidence>
<dbReference type="InterPro" id="IPR036188">
    <property type="entry name" value="FAD/NAD-bd_sf"/>
</dbReference>
<organism evidence="6 7">
    <name type="scientific">Pacificitalea manganoxidans</name>
    <dbReference type="NCBI Taxonomy" id="1411902"/>
    <lineage>
        <taxon>Bacteria</taxon>
        <taxon>Pseudomonadati</taxon>
        <taxon>Pseudomonadota</taxon>
        <taxon>Alphaproteobacteria</taxon>
        <taxon>Rhodobacterales</taxon>
        <taxon>Paracoccaceae</taxon>
        <taxon>Pacificitalea</taxon>
    </lineage>
</organism>
<dbReference type="AlphaFoldDB" id="A0A291M151"/>
<evidence type="ECO:0000256" key="3">
    <source>
        <dbReference type="ARBA" id="ARBA00022827"/>
    </source>
</evidence>
<gene>
    <name evidence="6" type="ORF">CBW24_10920</name>
</gene>
<evidence type="ECO:0000313" key="7">
    <source>
        <dbReference type="Proteomes" id="UP000219050"/>
    </source>
</evidence>
<sequence length="374" mass="39905">MRLSIVDEQRKAPSMTQKIVIVGGGYIGAELAQSLDDKADVTLIEPRSHFVHAPAMIRAVVDPALLDRALIPYDALLERGRVLRARAASVDGSGVTLEDGQHVPASQIVIATGSGNATPFKPAGDDIEAFRAENARVHAQLRAATSVAIVGGGAVGTELAGEIAHAMPDKRITLISGQPRLIPDKPARLGTALARKLEQAGVELILGQRANDLESMTAPHAGLLRLSDGSTRNFDLIFPALGARAQSDLLQDLPGVRIGAAGRVKVDPWLRPSTYPNVFAAGDVADPGDAMTIVATSRQLPWLKKTLLGLGEGTPLEQLKRYKPWGERAPILVPLGPQRGNSYLGLFTAGDLVTRMIKGKDLFIGKYRLLFKQT</sequence>
<keyword evidence="4" id="KW-0560">Oxidoreductase</keyword>
<evidence type="ECO:0000256" key="4">
    <source>
        <dbReference type="ARBA" id="ARBA00023002"/>
    </source>
</evidence>
<dbReference type="KEGG" id="cmag:CBW24_10920"/>
<evidence type="ECO:0000313" key="6">
    <source>
        <dbReference type="EMBL" id="ATI42465.1"/>
    </source>
</evidence>
<evidence type="ECO:0000256" key="2">
    <source>
        <dbReference type="ARBA" id="ARBA00022630"/>
    </source>
</evidence>
<keyword evidence="3" id="KW-0274">FAD</keyword>
<dbReference type="PRINTS" id="PR00368">
    <property type="entry name" value="FADPNR"/>
</dbReference>
<dbReference type="PANTHER" id="PTHR43735">
    <property type="entry name" value="APOPTOSIS-INDUCING FACTOR 1"/>
    <property type="match status" value="1"/>
</dbReference>
<keyword evidence="7" id="KW-1185">Reference proteome</keyword>
<feature type="domain" description="FAD/NAD(P)-binding" evidence="5">
    <location>
        <begin position="93"/>
        <end position="288"/>
    </location>
</feature>
<dbReference type="PRINTS" id="PR00469">
    <property type="entry name" value="PNDRDTASEII"/>
</dbReference>
<dbReference type="PANTHER" id="PTHR43735:SF3">
    <property type="entry name" value="FERROPTOSIS SUPPRESSOR PROTEIN 1"/>
    <property type="match status" value="1"/>
</dbReference>
<dbReference type="GO" id="GO:0050660">
    <property type="term" value="F:flavin adenine dinucleotide binding"/>
    <property type="evidence" value="ECO:0007669"/>
    <property type="project" value="TreeGrafter"/>
</dbReference>
<dbReference type="SUPFAM" id="SSF51905">
    <property type="entry name" value="FAD/NAD(P)-binding domain"/>
    <property type="match status" value="1"/>
</dbReference>
<dbReference type="Gene3D" id="3.50.50.100">
    <property type="match status" value="1"/>
</dbReference>
<dbReference type="Proteomes" id="UP000219050">
    <property type="component" value="Chromosome"/>
</dbReference>
<dbReference type="Pfam" id="PF07992">
    <property type="entry name" value="Pyr_redox_2"/>
    <property type="match status" value="2"/>
</dbReference>
<dbReference type="OrthoDB" id="9781621at2"/>
<reference evidence="6 7" key="1">
    <citation type="submission" date="2017-05" db="EMBL/GenBank/DDBJ databases">
        <title>Comparative genomic and metabolic analysis of manganese-oxidizing mechanisms in Celeribater manganoxidans DY25T: its adaption to the environment of polymetallic nodule.</title>
        <authorList>
            <person name="Wang X."/>
        </authorList>
    </citation>
    <scope>NUCLEOTIDE SEQUENCE [LARGE SCALE GENOMIC DNA]</scope>
    <source>
        <strain evidence="6 7">DY25</strain>
    </source>
</reference>
<keyword evidence="2" id="KW-0285">Flavoprotein</keyword>
<feature type="domain" description="FAD/NAD(P)-binding" evidence="5">
    <location>
        <begin position="13"/>
        <end position="61"/>
    </location>
</feature>
<dbReference type="EMBL" id="CP021404">
    <property type="protein sequence ID" value="ATI42465.1"/>
    <property type="molecule type" value="Genomic_DNA"/>
</dbReference>
<comment type="similarity">
    <text evidence="1">Belongs to the FAD-dependent oxidoreductase family.</text>
</comment>
<dbReference type="GO" id="GO:0005737">
    <property type="term" value="C:cytoplasm"/>
    <property type="evidence" value="ECO:0007669"/>
    <property type="project" value="TreeGrafter"/>
</dbReference>